<feature type="domain" description="CCHC-type" evidence="1">
    <location>
        <begin position="129"/>
        <end position="145"/>
    </location>
</feature>
<dbReference type="AlphaFoldDB" id="A0A1J5SX00"/>
<accession>A0A1J5SX00</accession>
<gene>
    <name evidence="2" type="ORF">BEU05_00410</name>
</gene>
<dbReference type="Gene3D" id="4.10.60.10">
    <property type="entry name" value="Zinc finger, CCHC-type"/>
    <property type="match status" value="3"/>
</dbReference>
<proteinExistence type="predicted"/>
<dbReference type="Gene3D" id="2.40.50.140">
    <property type="entry name" value="Nucleic acid-binding proteins"/>
    <property type="match status" value="1"/>
</dbReference>
<dbReference type="EMBL" id="MIYT01000001">
    <property type="protein sequence ID" value="OIR13023.1"/>
    <property type="molecule type" value="Genomic_DNA"/>
</dbReference>
<evidence type="ECO:0000259" key="1">
    <source>
        <dbReference type="PROSITE" id="PS50158"/>
    </source>
</evidence>
<comment type="caution">
    <text evidence="2">The sequence shown here is derived from an EMBL/GenBank/DDBJ whole genome shotgun (WGS) entry which is preliminary data.</text>
</comment>
<organism evidence="2 3">
    <name type="scientific">Marine Group III euryarchaeote CG-Bathy2</name>
    <dbReference type="NCBI Taxonomy" id="1889002"/>
    <lineage>
        <taxon>Archaea</taxon>
        <taxon>Methanobacteriati</taxon>
        <taxon>Thermoplasmatota</taxon>
        <taxon>Thermoplasmata</taxon>
        <taxon>Candidatus Thermoprofundales</taxon>
    </lineage>
</organism>
<evidence type="ECO:0000313" key="3">
    <source>
        <dbReference type="Proteomes" id="UP000182853"/>
    </source>
</evidence>
<dbReference type="GO" id="GO:0008270">
    <property type="term" value="F:zinc ion binding"/>
    <property type="evidence" value="ECO:0007669"/>
    <property type="project" value="InterPro"/>
</dbReference>
<sequence length="200" mass="20791">MRVDELTPRSSRISMAVKVLSMDEPRDIESGGRVCEGLVGDETGTIVMSFWNEECDQVAVDATIWLKDARATLVRGSLRLSLGKFGSLGKPGREVGSVRDDLNLSDLAYAMPRPDRGRGGGRGGGGGGKCFNCGKPGHISRDCPEGGGGKPGGGKCFNCGKPGHISRDCPEGGGGKPGGGKCFNCGKPGHISRNCPDRGN</sequence>
<feature type="domain" description="CCHC-type" evidence="1">
    <location>
        <begin position="181"/>
        <end position="197"/>
    </location>
</feature>
<dbReference type="CDD" id="cd04491">
    <property type="entry name" value="SoSSB_OBF"/>
    <property type="match status" value="1"/>
</dbReference>
<dbReference type="InterPro" id="IPR048970">
    <property type="entry name" value="OB_Ssb-like"/>
</dbReference>
<dbReference type="Proteomes" id="UP000182853">
    <property type="component" value="Unassembled WGS sequence"/>
</dbReference>
<dbReference type="InterPro" id="IPR036875">
    <property type="entry name" value="Znf_CCHC_sf"/>
</dbReference>
<dbReference type="PANTHER" id="PTHR23002">
    <property type="entry name" value="ZINC FINGER CCHC DOMAIN CONTAINING PROTEIN"/>
    <property type="match status" value="1"/>
</dbReference>
<name>A0A1J5SX00_9ARCH</name>
<dbReference type="Pfam" id="PF21473">
    <property type="entry name" value="OB_Ssb-like"/>
    <property type="match status" value="1"/>
</dbReference>
<protein>
    <recommendedName>
        <fullName evidence="1">CCHC-type domain-containing protein</fullName>
    </recommendedName>
</protein>
<dbReference type="SMART" id="SM00343">
    <property type="entry name" value="ZnF_C2HC"/>
    <property type="match status" value="3"/>
</dbReference>
<dbReference type="InterPro" id="IPR001878">
    <property type="entry name" value="Znf_CCHC"/>
</dbReference>
<dbReference type="SUPFAM" id="SSF50249">
    <property type="entry name" value="Nucleic acid-binding proteins"/>
    <property type="match status" value="1"/>
</dbReference>
<dbReference type="PROSITE" id="PS50158">
    <property type="entry name" value="ZF_CCHC"/>
    <property type="match status" value="3"/>
</dbReference>
<dbReference type="InterPro" id="IPR051714">
    <property type="entry name" value="Znf_CCHC_NABP"/>
</dbReference>
<dbReference type="GO" id="GO:0003676">
    <property type="term" value="F:nucleic acid binding"/>
    <property type="evidence" value="ECO:0007669"/>
    <property type="project" value="InterPro"/>
</dbReference>
<dbReference type="SUPFAM" id="SSF57756">
    <property type="entry name" value="Retrovirus zinc finger-like domains"/>
    <property type="match status" value="2"/>
</dbReference>
<evidence type="ECO:0000313" key="2">
    <source>
        <dbReference type="EMBL" id="OIR13023.1"/>
    </source>
</evidence>
<dbReference type="InterPro" id="IPR012340">
    <property type="entry name" value="NA-bd_OB-fold"/>
</dbReference>
<dbReference type="Pfam" id="PF00098">
    <property type="entry name" value="zf-CCHC"/>
    <property type="match status" value="3"/>
</dbReference>
<reference evidence="2 3" key="1">
    <citation type="submission" date="2016-08" db="EMBL/GenBank/DDBJ databases">
        <title>New Insights into Marine Group III Euryarchaeota, from dark to light.</title>
        <authorList>
            <person name="Haro-Moreno J.M."/>
            <person name="Rodriguez-Valera F."/>
            <person name="Lopez-Garcia P."/>
            <person name="Moreira D."/>
            <person name="Martin-Cuadrado A.B."/>
        </authorList>
    </citation>
    <scope>NUCLEOTIDE SEQUENCE [LARGE SCALE GENOMIC DNA]</scope>
    <source>
        <strain evidence="2">CG-Bathy2</strain>
    </source>
</reference>
<feature type="domain" description="CCHC-type" evidence="1">
    <location>
        <begin position="155"/>
        <end position="171"/>
    </location>
</feature>